<keyword evidence="3" id="KW-1185">Reference proteome</keyword>
<feature type="transmembrane region" description="Helical" evidence="1">
    <location>
        <begin position="84"/>
        <end position="110"/>
    </location>
</feature>
<evidence type="ECO:0000313" key="3">
    <source>
        <dbReference type="Proteomes" id="UP000799536"/>
    </source>
</evidence>
<dbReference type="OrthoDB" id="5241710at2759"/>
<name>A0A9P4MMX5_9PLEO</name>
<sequence>MAVPDTMSALDSGLRKTMVLTFPFAFTLSIAHVAVEHIVCPVVTLVPMTFSSLLSLGLLYKDAMHKRHASTNVIRLDTGRKRKVWGAVTFILDSVIGGGLLACLIITWILMPSQTRQFRSQREMMLGTYATVPFMINMCFHAFFVLRPIFQHLPDIWESSPTTCPHCHERLCSSNKTKSAPRWLPSDAEGRYSLLGERESDSLYGDADFNTTARLSMEQQGTGVMTADIAADADADIAKGIDVKGVIVV</sequence>
<gene>
    <name evidence="2" type="ORF">GQ43DRAFT_443066</name>
</gene>
<comment type="caution">
    <text evidence="2">The sequence shown here is derived from an EMBL/GenBank/DDBJ whole genome shotgun (WGS) entry which is preliminary data.</text>
</comment>
<keyword evidence="1" id="KW-1133">Transmembrane helix</keyword>
<keyword evidence="1" id="KW-0812">Transmembrane</keyword>
<keyword evidence="1" id="KW-0472">Membrane</keyword>
<dbReference type="EMBL" id="ML994119">
    <property type="protein sequence ID" value="KAF2198774.1"/>
    <property type="molecule type" value="Genomic_DNA"/>
</dbReference>
<dbReference type="AlphaFoldDB" id="A0A9P4MMX5"/>
<proteinExistence type="predicted"/>
<dbReference type="Proteomes" id="UP000799536">
    <property type="component" value="Unassembled WGS sequence"/>
</dbReference>
<evidence type="ECO:0000313" key="2">
    <source>
        <dbReference type="EMBL" id="KAF2198774.1"/>
    </source>
</evidence>
<organism evidence="2 3">
    <name type="scientific">Delitschia confertaspora ATCC 74209</name>
    <dbReference type="NCBI Taxonomy" id="1513339"/>
    <lineage>
        <taxon>Eukaryota</taxon>
        <taxon>Fungi</taxon>
        <taxon>Dikarya</taxon>
        <taxon>Ascomycota</taxon>
        <taxon>Pezizomycotina</taxon>
        <taxon>Dothideomycetes</taxon>
        <taxon>Pleosporomycetidae</taxon>
        <taxon>Pleosporales</taxon>
        <taxon>Delitschiaceae</taxon>
        <taxon>Delitschia</taxon>
    </lineage>
</organism>
<evidence type="ECO:0000256" key="1">
    <source>
        <dbReference type="SAM" id="Phobius"/>
    </source>
</evidence>
<reference evidence="2" key="1">
    <citation type="journal article" date="2020" name="Stud. Mycol.">
        <title>101 Dothideomycetes genomes: a test case for predicting lifestyles and emergence of pathogens.</title>
        <authorList>
            <person name="Haridas S."/>
            <person name="Albert R."/>
            <person name="Binder M."/>
            <person name="Bloem J."/>
            <person name="Labutti K."/>
            <person name="Salamov A."/>
            <person name="Andreopoulos B."/>
            <person name="Baker S."/>
            <person name="Barry K."/>
            <person name="Bills G."/>
            <person name="Bluhm B."/>
            <person name="Cannon C."/>
            <person name="Castanera R."/>
            <person name="Culley D."/>
            <person name="Daum C."/>
            <person name="Ezra D."/>
            <person name="Gonzalez J."/>
            <person name="Henrissat B."/>
            <person name="Kuo A."/>
            <person name="Liang C."/>
            <person name="Lipzen A."/>
            <person name="Lutzoni F."/>
            <person name="Magnuson J."/>
            <person name="Mondo S."/>
            <person name="Nolan M."/>
            <person name="Ohm R."/>
            <person name="Pangilinan J."/>
            <person name="Park H.-J."/>
            <person name="Ramirez L."/>
            <person name="Alfaro M."/>
            <person name="Sun H."/>
            <person name="Tritt A."/>
            <person name="Yoshinaga Y."/>
            <person name="Zwiers L.-H."/>
            <person name="Turgeon B."/>
            <person name="Goodwin S."/>
            <person name="Spatafora J."/>
            <person name="Crous P."/>
            <person name="Grigoriev I."/>
        </authorList>
    </citation>
    <scope>NUCLEOTIDE SEQUENCE</scope>
    <source>
        <strain evidence="2">ATCC 74209</strain>
    </source>
</reference>
<feature type="transmembrane region" description="Helical" evidence="1">
    <location>
        <begin position="130"/>
        <end position="150"/>
    </location>
</feature>
<accession>A0A9P4MMX5</accession>
<feature type="transmembrane region" description="Helical" evidence="1">
    <location>
        <begin position="41"/>
        <end position="60"/>
    </location>
</feature>
<protein>
    <submittedName>
        <fullName evidence="2">Uncharacterized protein</fullName>
    </submittedName>
</protein>
<feature type="transmembrane region" description="Helical" evidence="1">
    <location>
        <begin position="17"/>
        <end position="35"/>
    </location>
</feature>